<name>A0AAD3S2Y6_NEPGR</name>
<evidence type="ECO:0000313" key="2">
    <source>
        <dbReference type="Proteomes" id="UP001279734"/>
    </source>
</evidence>
<dbReference type="Proteomes" id="UP001279734">
    <property type="component" value="Unassembled WGS sequence"/>
</dbReference>
<proteinExistence type="predicted"/>
<organism evidence="1 2">
    <name type="scientific">Nepenthes gracilis</name>
    <name type="common">Slender pitcher plant</name>
    <dbReference type="NCBI Taxonomy" id="150966"/>
    <lineage>
        <taxon>Eukaryota</taxon>
        <taxon>Viridiplantae</taxon>
        <taxon>Streptophyta</taxon>
        <taxon>Embryophyta</taxon>
        <taxon>Tracheophyta</taxon>
        <taxon>Spermatophyta</taxon>
        <taxon>Magnoliopsida</taxon>
        <taxon>eudicotyledons</taxon>
        <taxon>Gunneridae</taxon>
        <taxon>Pentapetalae</taxon>
        <taxon>Caryophyllales</taxon>
        <taxon>Nepenthaceae</taxon>
        <taxon>Nepenthes</taxon>
    </lineage>
</organism>
<dbReference type="AlphaFoldDB" id="A0AAD3S2Y6"/>
<keyword evidence="2" id="KW-1185">Reference proteome</keyword>
<gene>
    <name evidence="1" type="ORF">Nepgr_005267</name>
</gene>
<dbReference type="GO" id="GO:0036297">
    <property type="term" value="P:interstrand cross-link repair"/>
    <property type="evidence" value="ECO:0007669"/>
    <property type="project" value="InterPro"/>
</dbReference>
<reference evidence="1" key="1">
    <citation type="submission" date="2023-05" db="EMBL/GenBank/DDBJ databases">
        <title>Nepenthes gracilis genome sequencing.</title>
        <authorList>
            <person name="Fukushima K."/>
        </authorList>
    </citation>
    <scope>NUCLEOTIDE SEQUENCE</scope>
    <source>
        <strain evidence="1">SING2019-196</strain>
    </source>
</reference>
<dbReference type="PANTHER" id="PTHR32094">
    <property type="entry name" value="FANCONI ANEMIA GROUP E PROTEIN"/>
    <property type="match status" value="1"/>
</dbReference>
<protein>
    <recommendedName>
        <fullName evidence="3">Fanconi Anaemia group E protein C-terminal domain-containing protein</fullName>
    </recommendedName>
</protein>
<dbReference type="PANTHER" id="PTHR32094:SF5">
    <property type="entry name" value="FANCONI ANEMIA GROUP E PROTEIN"/>
    <property type="match status" value="1"/>
</dbReference>
<comment type="caution">
    <text evidence="1">The sequence shown here is derived from an EMBL/GenBank/DDBJ whole genome shotgun (WGS) entry which is preliminary data.</text>
</comment>
<dbReference type="Gene3D" id="1.25.40.480">
    <property type="match status" value="1"/>
</dbReference>
<dbReference type="InterPro" id="IPR039685">
    <property type="entry name" value="FANCE"/>
</dbReference>
<evidence type="ECO:0008006" key="3">
    <source>
        <dbReference type="Google" id="ProtNLM"/>
    </source>
</evidence>
<accession>A0AAD3S2Y6</accession>
<evidence type="ECO:0000313" key="1">
    <source>
        <dbReference type="EMBL" id="GMH03428.1"/>
    </source>
</evidence>
<sequence length="497" mass="55930">MEAWVPLFNIFLNSSTPEAEASFWLQQSFNASSSATFTTNSFIALLTKLSDAILIDSSSPLSSSSSDSKRVMLIETLPNLVQTRILSFLAHEHSKFCSRDLFGLVRNVLNGSQPIDFWVRKAAYNLLAKLSQSNPELGYNLNVNSVSKLVGNEFYEMPSWLKDAEDIFFLPWLPLSLDELKLATFSSASAENVRLFIEVDEDEEIEKPEEIGEGNNNVSLLHSLLDPEFRAIAASLKEQVLDFHSTSKTVELADKIRQLCLEIWRDSFAILALIEPWKADDETLAILLSRILGDSGEEELGWPSQVLCSTILPKLLVLEEPASRVLVSATMEYCKLHQKAAEYALLFPLILRKDGINNPICDVVTRIIKECFHTAHIASFCQKLLCVEDITKRLMCLPCHQPLLSDKVIWTEPLFSLFQNILNHNVHLTQDSIDHLVYKVRELAERFSMSLKFGNFLLCFVTKCSASLSSHERRLTEAVNLTNTLVTKSVLAKLASL</sequence>
<dbReference type="GO" id="GO:0043240">
    <property type="term" value="C:Fanconi anaemia nuclear complex"/>
    <property type="evidence" value="ECO:0007669"/>
    <property type="project" value="InterPro"/>
</dbReference>
<dbReference type="EMBL" id="BSYO01000004">
    <property type="protein sequence ID" value="GMH03428.1"/>
    <property type="molecule type" value="Genomic_DNA"/>
</dbReference>